<feature type="non-terminal residue" evidence="1">
    <location>
        <position position="36"/>
    </location>
</feature>
<accession>A0A382UL73</accession>
<evidence type="ECO:0000313" key="1">
    <source>
        <dbReference type="EMBL" id="SVD34448.1"/>
    </source>
</evidence>
<name>A0A382UL73_9ZZZZ</name>
<sequence>MQEKFSASERKKLLKHFSNIDNSVFVITTPKQVDRG</sequence>
<dbReference type="AlphaFoldDB" id="A0A382UL73"/>
<organism evidence="1">
    <name type="scientific">marine metagenome</name>
    <dbReference type="NCBI Taxonomy" id="408172"/>
    <lineage>
        <taxon>unclassified sequences</taxon>
        <taxon>metagenomes</taxon>
        <taxon>ecological metagenomes</taxon>
    </lineage>
</organism>
<proteinExistence type="predicted"/>
<reference evidence="1" key="1">
    <citation type="submission" date="2018-05" db="EMBL/GenBank/DDBJ databases">
        <authorList>
            <person name="Lanie J.A."/>
            <person name="Ng W.-L."/>
            <person name="Kazmierczak K.M."/>
            <person name="Andrzejewski T.M."/>
            <person name="Davidsen T.M."/>
            <person name="Wayne K.J."/>
            <person name="Tettelin H."/>
            <person name="Glass J.I."/>
            <person name="Rusch D."/>
            <person name="Podicherti R."/>
            <person name="Tsui H.-C.T."/>
            <person name="Winkler M.E."/>
        </authorList>
    </citation>
    <scope>NUCLEOTIDE SEQUENCE</scope>
</reference>
<protein>
    <submittedName>
        <fullName evidence="1">Uncharacterized protein</fullName>
    </submittedName>
</protein>
<gene>
    <name evidence="1" type="ORF">METZ01_LOCUS387302</name>
</gene>
<dbReference type="EMBL" id="UINC01144747">
    <property type="protein sequence ID" value="SVD34448.1"/>
    <property type="molecule type" value="Genomic_DNA"/>
</dbReference>